<dbReference type="Pfam" id="PF03372">
    <property type="entry name" value="Exo_endo_phos"/>
    <property type="match status" value="1"/>
</dbReference>
<reference evidence="16" key="1">
    <citation type="journal article" date="2023" name="G3 (Bethesda)">
        <title>Whole genome assembly and annotation of the endangered Caribbean coral Acropora cervicornis.</title>
        <authorList>
            <person name="Selwyn J.D."/>
            <person name="Vollmer S.V."/>
        </authorList>
    </citation>
    <scope>NUCLEOTIDE SEQUENCE</scope>
    <source>
        <strain evidence="16">K2</strain>
    </source>
</reference>
<gene>
    <name evidence="16" type="ORF">P5673_001679</name>
</gene>
<evidence type="ECO:0000256" key="7">
    <source>
        <dbReference type="ARBA" id="ARBA00022723"/>
    </source>
</evidence>
<dbReference type="EC" id="3.1.4.12" evidence="5"/>
<sequence>MWEERKILIAEELAKGHYDIVSLQEIWSRRDFEMISEKVHDVLPHTHYFYSGVIGSGVCVLSRYPIIDAFTYRYSLNGYMYNITHGDWFGGKAVGYCLIDHPKQPIHFFATHMHAEYSESHQYVSHRVVQSYQLSQFIQHLTRPTDVVLVCGDMNCKPSELCYRIVKDVTGLADAWEKHGLIEGGCYGNTADVSHNTFSGGKSPVKGGPRDGNRIDYIFYRCDGDAFKCVECEVTMRRVPGKQFSFSDHEGVSAEFVVKDLHGISRTDPAEADEPDIHRVKEVLTETCSVVSAAIDALPSLNFKQISYIFFMLFFILSPILFPCCEDSPLSLHFIFGKLLHVICIIITVILSGFLFYLVLNSREEYSVYKNVLQVIDIQLKRINPQKRVKENFHLE</sequence>
<feature type="transmembrane region" description="Helical" evidence="14">
    <location>
        <begin position="334"/>
        <end position="360"/>
    </location>
</feature>
<evidence type="ECO:0000259" key="15">
    <source>
        <dbReference type="Pfam" id="PF03372"/>
    </source>
</evidence>
<keyword evidence="6 14" id="KW-0812">Transmembrane</keyword>
<dbReference type="InterPro" id="IPR036691">
    <property type="entry name" value="Endo/exonu/phosph_ase_sf"/>
</dbReference>
<comment type="pathway">
    <text evidence="2">Lipid metabolism; sphingolipid metabolism.</text>
</comment>
<evidence type="ECO:0000256" key="9">
    <source>
        <dbReference type="ARBA" id="ARBA00022842"/>
    </source>
</evidence>
<keyword evidence="8" id="KW-0378">Hydrolase</keyword>
<dbReference type="GO" id="GO:0046872">
    <property type="term" value="F:metal ion binding"/>
    <property type="evidence" value="ECO:0007669"/>
    <property type="project" value="UniProtKB-KW"/>
</dbReference>
<keyword evidence="17" id="KW-1185">Reference proteome</keyword>
<evidence type="ECO:0000313" key="17">
    <source>
        <dbReference type="Proteomes" id="UP001249851"/>
    </source>
</evidence>
<dbReference type="GO" id="GO:0006665">
    <property type="term" value="P:sphingolipid metabolic process"/>
    <property type="evidence" value="ECO:0007669"/>
    <property type="project" value="UniProtKB-KW"/>
</dbReference>
<evidence type="ECO:0000256" key="3">
    <source>
        <dbReference type="ARBA" id="ARBA00004991"/>
    </source>
</evidence>
<keyword evidence="9" id="KW-0460">Magnesium</keyword>
<name>A0AAD9R3Z6_ACRCE</name>
<dbReference type="Proteomes" id="UP001249851">
    <property type="component" value="Unassembled WGS sequence"/>
</dbReference>
<comment type="pathway">
    <text evidence="3">Sphingolipid metabolism.</text>
</comment>
<keyword evidence="10" id="KW-0746">Sphingolipid metabolism</keyword>
<keyword evidence="12" id="KW-0443">Lipid metabolism</keyword>
<evidence type="ECO:0000256" key="1">
    <source>
        <dbReference type="ARBA" id="ARBA00004141"/>
    </source>
</evidence>
<accession>A0AAD9R3Z6</accession>
<protein>
    <recommendedName>
        <fullName evidence="5">sphingomyelin phosphodiesterase</fullName>
        <ecNumber evidence="5">3.1.4.12</ecNumber>
    </recommendedName>
</protein>
<evidence type="ECO:0000256" key="10">
    <source>
        <dbReference type="ARBA" id="ARBA00022919"/>
    </source>
</evidence>
<reference evidence="16" key="2">
    <citation type="journal article" date="2023" name="Science">
        <title>Genomic signatures of disease resistance in endangered staghorn corals.</title>
        <authorList>
            <person name="Vollmer S.V."/>
            <person name="Selwyn J.D."/>
            <person name="Despard B.A."/>
            <person name="Roesel C.L."/>
        </authorList>
    </citation>
    <scope>NUCLEOTIDE SEQUENCE</scope>
    <source>
        <strain evidence="16">K2</strain>
    </source>
</reference>
<dbReference type="InterPro" id="IPR038772">
    <property type="entry name" value="Sph/SMPD2-like"/>
</dbReference>
<feature type="transmembrane region" description="Helical" evidence="14">
    <location>
        <begin position="306"/>
        <end position="322"/>
    </location>
</feature>
<evidence type="ECO:0000256" key="6">
    <source>
        <dbReference type="ARBA" id="ARBA00022692"/>
    </source>
</evidence>
<comment type="caution">
    <text evidence="16">The sequence shown here is derived from an EMBL/GenBank/DDBJ whole genome shotgun (WGS) entry which is preliminary data.</text>
</comment>
<dbReference type="Gene3D" id="3.60.10.10">
    <property type="entry name" value="Endonuclease/exonuclease/phosphatase"/>
    <property type="match status" value="1"/>
</dbReference>
<evidence type="ECO:0000256" key="4">
    <source>
        <dbReference type="ARBA" id="ARBA00006335"/>
    </source>
</evidence>
<proteinExistence type="inferred from homology"/>
<keyword evidence="13 14" id="KW-0472">Membrane</keyword>
<dbReference type="AlphaFoldDB" id="A0AAD9R3Z6"/>
<evidence type="ECO:0000256" key="13">
    <source>
        <dbReference type="ARBA" id="ARBA00023136"/>
    </source>
</evidence>
<evidence type="ECO:0000313" key="16">
    <source>
        <dbReference type="EMBL" id="KAK2572699.1"/>
    </source>
</evidence>
<keyword evidence="7" id="KW-0479">Metal-binding</keyword>
<comment type="subcellular location">
    <subcellularLocation>
        <location evidence="1">Membrane</location>
        <topology evidence="1">Multi-pass membrane protein</topology>
    </subcellularLocation>
</comment>
<dbReference type="SUPFAM" id="SSF56219">
    <property type="entry name" value="DNase I-like"/>
    <property type="match status" value="1"/>
</dbReference>
<evidence type="ECO:0000256" key="5">
    <source>
        <dbReference type="ARBA" id="ARBA00012369"/>
    </source>
</evidence>
<evidence type="ECO:0000256" key="11">
    <source>
        <dbReference type="ARBA" id="ARBA00022989"/>
    </source>
</evidence>
<dbReference type="PANTHER" id="PTHR16320:SF24">
    <property type="entry name" value="PHOSPHODIESTERASE, PUTATIVE-RELATED"/>
    <property type="match status" value="1"/>
</dbReference>
<comment type="similarity">
    <text evidence="4">Belongs to the neutral sphingomyelinase family.</text>
</comment>
<evidence type="ECO:0000256" key="12">
    <source>
        <dbReference type="ARBA" id="ARBA00023098"/>
    </source>
</evidence>
<dbReference type="GO" id="GO:0004767">
    <property type="term" value="F:sphingomyelin phosphodiesterase activity"/>
    <property type="evidence" value="ECO:0007669"/>
    <property type="project" value="UniProtKB-EC"/>
</dbReference>
<dbReference type="GO" id="GO:0016020">
    <property type="term" value="C:membrane"/>
    <property type="evidence" value="ECO:0007669"/>
    <property type="project" value="UniProtKB-SubCell"/>
</dbReference>
<keyword evidence="11 14" id="KW-1133">Transmembrane helix</keyword>
<dbReference type="PANTHER" id="PTHR16320">
    <property type="entry name" value="SPHINGOMYELINASE FAMILY MEMBER"/>
    <property type="match status" value="1"/>
</dbReference>
<feature type="domain" description="Endonuclease/exonuclease/phosphatase" evidence="15">
    <location>
        <begin position="3"/>
        <end position="249"/>
    </location>
</feature>
<dbReference type="EMBL" id="JARQWQ010000003">
    <property type="protein sequence ID" value="KAK2572699.1"/>
    <property type="molecule type" value="Genomic_DNA"/>
</dbReference>
<organism evidence="16 17">
    <name type="scientific">Acropora cervicornis</name>
    <name type="common">Staghorn coral</name>
    <dbReference type="NCBI Taxonomy" id="6130"/>
    <lineage>
        <taxon>Eukaryota</taxon>
        <taxon>Metazoa</taxon>
        <taxon>Cnidaria</taxon>
        <taxon>Anthozoa</taxon>
        <taxon>Hexacorallia</taxon>
        <taxon>Scleractinia</taxon>
        <taxon>Astrocoeniina</taxon>
        <taxon>Acroporidae</taxon>
        <taxon>Acropora</taxon>
    </lineage>
</organism>
<evidence type="ECO:0000256" key="8">
    <source>
        <dbReference type="ARBA" id="ARBA00022801"/>
    </source>
</evidence>
<evidence type="ECO:0000256" key="2">
    <source>
        <dbReference type="ARBA" id="ARBA00004760"/>
    </source>
</evidence>
<dbReference type="InterPro" id="IPR005135">
    <property type="entry name" value="Endo/exonuclease/phosphatase"/>
</dbReference>
<evidence type="ECO:0000256" key="14">
    <source>
        <dbReference type="SAM" id="Phobius"/>
    </source>
</evidence>